<feature type="compositionally biased region" description="Basic and acidic residues" evidence="1">
    <location>
        <begin position="276"/>
        <end position="291"/>
    </location>
</feature>
<dbReference type="STRING" id="431595.K3WQM9"/>
<dbReference type="Proteomes" id="UP000019132">
    <property type="component" value="Unassembled WGS sequence"/>
</dbReference>
<feature type="region of interest" description="Disordered" evidence="1">
    <location>
        <begin position="211"/>
        <end position="301"/>
    </location>
</feature>
<evidence type="ECO:0000259" key="2">
    <source>
        <dbReference type="Pfam" id="PF14681"/>
    </source>
</evidence>
<dbReference type="InterPro" id="IPR029057">
    <property type="entry name" value="PRTase-like"/>
</dbReference>
<feature type="domain" description="Phosphoribosyltransferase" evidence="2">
    <location>
        <begin position="354"/>
        <end position="524"/>
    </location>
</feature>
<feature type="compositionally biased region" description="Polar residues" evidence="1">
    <location>
        <begin position="106"/>
        <end position="117"/>
    </location>
</feature>
<dbReference type="HOGENOM" id="CLU_445863_0_0_1"/>
<feature type="compositionally biased region" description="Low complexity" evidence="1">
    <location>
        <begin position="46"/>
        <end position="74"/>
    </location>
</feature>
<dbReference type="Gene3D" id="3.40.50.2020">
    <property type="match status" value="1"/>
</dbReference>
<reference evidence="4" key="1">
    <citation type="journal article" date="2010" name="Genome Biol.">
        <title>Genome sequence of the necrotrophic plant pathogen Pythium ultimum reveals original pathogenicity mechanisms and effector repertoire.</title>
        <authorList>
            <person name="Levesque C.A."/>
            <person name="Brouwer H."/>
            <person name="Cano L."/>
            <person name="Hamilton J.P."/>
            <person name="Holt C."/>
            <person name="Huitema E."/>
            <person name="Raffaele S."/>
            <person name="Robideau G.P."/>
            <person name="Thines M."/>
            <person name="Win J."/>
            <person name="Zerillo M.M."/>
            <person name="Beakes G.W."/>
            <person name="Boore J.L."/>
            <person name="Busam D."/>
            <person name="Dumas B."/>
            <person name="Ferriera S."/>
            <person name="Fuerstenberg S.I."/>
            <person name="Gachon C.M."/>
            <person name="Gaulin E."/>
            <person name="Govers F."/>
            <person name="Grenville-Briggs L."/>
            <person name="Horner N."/>
            <person name="Hostetler J."/>
            <person name="Jiang R.H."/>
            <person name="Johnson J."/>
            <person name="Krajaejun T."/>
            <person name="Lin H."/>
            <person name="Meijer H.J."/>
            <person name="Moore B."/>
            <person name="Morris P."/>
            <person name="Phuntmart V."/>
            <person name="Puiu D."/>
            <person name="Shetty J."/>
            <person name="Stajich J.E."/>
            <person name="Tripathy S."/>
            <person name="Wawra S."/>
            <person name="van West P."/>
            <person name="Whitty B.R."/>
            <person name="Coutinho P.M."/>
            <person name="Henrissat B."/>
            <person name="Martin F."/>
            <person name="Thomas P.D."/>
            <person name="Tyler B.M."/>
            <person name="De Vries R.P."/>
            <person name="Kamoun S."/>
            <person name="Yandell M."/>
            <person name="Tisserat N."/>
            <person name="Buell C.R."/>
        </authorList>
    </citation>
    <scope>NUCLEOTIDE SEQUENCE</scope>
    <source>
        <strain evidence="4">DAOM:BR144</strain>
    </source>
</reference>
<evidence type="ECO:0000313" key="3">
    <source>
        <dbReference type="EnsemblProtists" id="PYU1_T007271"/>
    </source>
</evidence>
<protein>
    <recommendedName>
        <fullName evidence="2">Phosphoribosyltransferase domain-containing protein</fullName>
    </recommendedName>
</protein>
<proteinExistence type="predicted"/>
<evidence type="ECO:0000313" key="4">
    <source>
        <dbReference type="Proteomes" id="UP000019132"/>
    </source>
</evidence>
<reference evidence="4" key="2">
    <citation type="submission" date="2010-04" db="EMBL/GenBank/DDBJ databases">
        <authorList>
            <person name="Buell R."/>
            <person name="Hamilton J."/>
            <person name="Hostetler J."/>
        </authorList>
    </citation>
    <scope>NUCLEOTIDE SEQUENCE [LARGE SCALE GENOMIC DNA]</scope>
    <source>
        <strain evidence="4">DAOM:BR144</strain>
    </source>
</reference>
<dbReference type="VEuPathDB" id="FungiDB:PYU1_G007256"/>
<organism evidence="3 4">
    <name type="scientific">Globisporangium ultimum (strain ATCC 200006 / CBS 805.95 / DAOM BR144)</name>
    <name type="common">Pythium ultimum</name>
    <dbReference type="NCBI Taxonomy" id="431595"/>
    <lineage>
        <taxon>Eukaryota</taxon>
        <taxon>Sar</taxon>
        <taxon>Stramenopiles</taxon>
        <taxon>Oomycota</taxon>
        <taxon>Peronosporomycetes</taxon>
        <taxon>Pythiales</taxon>
        <taxon>Pythiaceae</taxon>
        <taxon>Globisporangium</taxon>
    </lineage>
</organism>
<sequence>MHSIPSLARGVDAKDEGLVLGLWTPPQGLKGEGRRPVMAPPPPTLPGLAAFLQRSSSQESIASSGSGSSTPPSSHQHHLAPSRETGTGYFTADAMSLKRNHRRVPSRTSSYSDTDGSPTLHAFKHINLRAPVTRHSLDATMTMSSSNSKTATIMSSNYKSKPESNSSARPQLLRTSRYLREVDRRNILRRIENGEKQADLAKEYQVSRAAISNLKQRRHRKDNIREDDDDTDTTDLQQVHHEREFSQQLSHLHQHAPKATRPQHPEELAVPTQSQQRHDNHPPHQYLDVHRAQTPPQPHQNYEPRPVGAHYSPFISTQAASFAATVAGRPSSISSRKNHYPQGLAQVTIGTMEILFAQLVDQRTGVRTFDIIVKRMVRLLLEHAMGLFPTRDFEISASTASANCIGIGYTKPTCAVALTDRGTLLLREFQETDPYSDTGYISFPQTSGVPVVQLPKRVGGSNILLLDSFCSQSGHELLFAIKSILAAGGLESDIYVVTILSHEEGLRALMQTHPRIHILTAKILPAVDPELPPTASSLAHDLVHYVHSRLFHSV</sequence>
<keyword evidence="4" id="KW-1185">Reference proteome</keyword>
<name>K3WQM9_GLOUD</name>
<feature type="region of interest" description="Disordered" evidence="1">
    <location>
        <begin position="98"/>
        <end position="117"/>
    </location>
</feature>
<reference evidence="3" key="3">
    <citation type="submission" date="2015-02" db="UniProtKB">
        <authorList>
            <consortium name="EnsemblProtists"/>
        </authorList>
    </citation>
    <scope>IDENTIFICATION</scope>
    <source>
        <strain evidence="3">DAOM BR144</strain>
    </source>
</reference>
<evidence type="ECO:0000256" key="1">
    <source>
        <dbReference type="SAM" id="MobiDB-lite"/>
    </source>
</evidence>
<dbReference type="AlphaFoldDB" id="K3WQM9"/>
<dbReference type="EMBL" id="GL376629">
    <property type="status" value="NOT_ANNOTATED_CDS"/>
    <property type="molecule type" value="Genomic_DNA"/>
</dbReference>
<dbReference type="InterPro" id="IPR000836">
    <property type="entry name" value="PRTase_dom"/>
</dbReference>
<dbReference type="EnsemblProtists" id="PYU1_T007271">
    <property type="protein sequence ID" value="PYU1_T007271"/>
    <property type="gene ID" value="PYU1_G007256"/>
</dbReference>
<dbReference type="SUPFAM" id="SSF53271">
    <property type="entry name" value="PRTase-like"/>
    <property type="match status" value="1"/>
</dbReference>
<dbReference type="InParanoid" id="K3WQM9"/>
<dbReference type="eggNOG" id="ENOG502RUWR">
    <property type="taxonomic scope" value="Eukaryota"/>
</dbReference>
<accession>K3WQM9</accession>
<feature type="region of interest" description="Disordered" evidence="1">
    <location>
        <begin position="24"/>
        <end position="87"/>
    </location>
</feature>
<dbReference type="Pfam" id="PF14681">
    <property type="entry name" value="UPRTase"/>
    <property type="match status" value="1"/>
</dbReference>